<name>A0AA89I071_9LACO</name>
<gene>
    <name evidence="3" type="ORF">FC90_GL001121</name>
</gene>
<evidence type="ECO:0000313" key="4">
    <source>
        <dbReference type="Proteomes" id="UP000050823"/>
    </source>
</evidence>
<dbReference type="CDD" id="cd04506">
    <property type="entry name" value="SGNH_hydrolase_YpmR_like"/>
    <property type="match status" value="1"/>
</dbReference>
<dbReference type="Pfam" id="PF13472">
    <property type="entry name" value="Lipase_GDSL_2"/>
    <property type="match status" value="1"/>
</dbReference>
<dbReference type="InterPro" id="IPR013830">
    <property type="entry name" value="SGNH_hydro"/>
</dbReference>
<dbReference type="EMBL" id="AYZB01000037">
    <property type="protein sequence ID" value="KRM21969.1"/>
    <property type="molecule type" value="Genomic_DNA"/>
</dbReference>
<dbReference type="Gene3D" id="3.40.50.1110">
    <property type="entry name" value="SGNH hydrolase"/>
    <property type="match status" value="1"/>
</dbReference>
<sequence length="302" mass="34387">MSRLKKARQILIDLGLFIGVILGVFIIWQLFMPRPNQIQKTVISTRTSQKRINTKKQKTLQLVAIGDSLTHGVGDESHKEGYVSLIADQIKQVTNHPVKTTNYGVTGDTSVQIEKRVRSQKSLQKKLSKANIVTLTVGGNDLMTVLQNNFFELNQSRIIAGQKKYQAHLLTLMTQIRKYNPEAPVFILGVYNPFYVYFPEITGMSKAVAEWNKTAQAVADDFKTVYYVDSNRMITRGDGHFVKQTQSLAKMDSTQLKKTLAANENLNPYISPDDHFHPNHLGYQRITKALWYVMDAHKQTWD</sequence>
<dbReference type="InterPro" id="IPR051532">
    <property type="entry name" value="Ester_Hydrolysis_Enzymes"/>
</dbReference>
<protein>
    <submittedName>
        <fullName evidence="3">Extracellular lysophospholipase</fullName>
    </submittedName>
</protein>
<dbReference type="InterPro" id="IPR036514">
    <property type="entry name" value="SGNH_hydro_sf"/>
</dbReference>
<evidence type="ECO:0000313" key="3">
    <source>
        <dbReference type="EMBL" id="KRM21969.1"/>
    </source>
</evidence>
<keyword evidence="1" id="KW-0812">Transmembrane</keyword>
<proteinExistence type="predicted"/>
<reference evidence="3 4" key="1">
    <citation type="journal article" date="2015" name="Genome Announc.">
        <title>Expanding the biotechnology potential of lactobacilli through comparative genomics of 213 strains and associated genera.</title>
        <authorList>
            <person name="Sun Z."/>
            <person name="Harris H.M."/>
            <person name="McCann A."/>
            <person name="Guo C."/>
            <person name="Argimon S."/>
            <person name="Zhang W."/>
            <person name="Yang X."/>
            <person name="Jeffery I.B."/>
            <person name="Cooney J.C."/>
            <person name="Kagawa T.F."/>
            <person name="Liu W."/>
            <person name="Song Y."/>
            <person name="Salvetti E."/>
            <person name="Wrobel A."/>
            <person name="Rasinkangas P."/>
            <person name="Parkhill J."/>
            <person name="Rea M.C."/>
            <person name="O'Sullivan O."/>
            <person name="Ritari J."/>
            <person name="Douillard F.P."/>
            <person name="Paul Ross R."/>
            <person name="Yang R."/>
            <person name="Briner A.E."/>
            <person name="Felis G.E."/>
            <person name="de Vos W.M."/>
            <person name="Barrangou R."/>
            <person name="Klaenhammer T.R."/>
            <person name="Caufield P.W."/>
            <person name="Cui Y."/>
            <person name="Zhang H."/>
            <person name="O'Toole P.W."/>
        </authorList>
    </citation>
    <scope>NUCLEOTIDE SEQUENCE [LARGE SCALE GENOMIC DNA]</scope>
    <source>
        <strain evidence="3 4">DSM 20719</strain>
    </source>
</reference>
<evidence type="ECO:0000259" key="2">
    <source>
        <dbReference type="Pfam" id="PF13472"/>
    </source>
</evidence>
<feature type="domain" description="SGNH hydrolase-type esterase" evidence="2">
    <location>
        <begin position="64"/>
        <end position="285"/>
    </location>
</feature>
<keyword evidence="1" id="KW-0472">Membrane</keyword>
<dbReference type="GO" id="GO:0004622">
    <property type="term" value="F:phosphatidylcholine lysophospholipase activity"/>
    <property type="evidence" value="ECO:0007669"/>
    <property type="project" value="TreeGrafter"/>
</dbReference>
<keyword evidence="1" id="KW-1133">Transmembrane helix</keyword>
<accession>A0AA89I071</accession>
<comment type="caution">
    <text evidence="3">The sequence shown here is derived from an EMBL/GenBank/DDBJ whole genome shotgun (WGS) entry which is preliminary data.</text>
</comment>
<dbReference type="Proteomes" id="UP000050823">
    <property type="component" value="Unassembled WGS sequence"/>
</dbReference>
<dbReference type="PANTHER" id="PTHR30383:SF27">
    <property type="entry name" value="SPORE GERMINATION LIPASE LIPC"/>
    <property type="match status" value="1"/>
</dbReference>
<dbReference type="SUPFAM" id="SSF52266">
    <property type="entry name" value="SGNH hydrolase"/>
    <property type="match status" value="1"/>
</dbReference>
<evidence type="ECO:0000256" key="1">
    <source>
        <dbReference type="SAM" id="Phobius"/>
    </source>
</evidence>
<feature type="transmembrane region" description="Helical" evidence="1">
    <location>
        <begin position="12"/>
        <end position="31"/>
    </location>
</feature>
<dbReference type="PANTHER" id="PTHR30383">
    <property type="entry name" value="THIOESTERASE 1/PROTEASE 1/LYSOPHOSPHOLIPASE L1"/>
    <property type="match status" value="1"/>
</dbReference>
<dbReference type="AlphaFoldDB" id="A0AA89I071"/>
<organism evidence="3 4">
    <name type="scientific">Latilactobacillus graminis DSM 20719</name>
    <dbReference type="NCBI Taxonomy" id="1423752"/>
    <lineage>
        <taxon>Bacteria</taxon>
        <taxon>Bacillati</taxon>
        <taxon>Bacillota</taxon>
        <taxon>Bacilli</taxon>
        <taxon>Lactobacillales</taxon>
        <taxon>Lactobacillaceae</taxon>
        <taxon>Latilactobacillus</taxon>
    </lineage>
</organism>